<comment type="catalytic activity">
    <reaction evidence="6">
        <text>arsenic triglutathione + [thioredoxin]-dithiol + S-adenosyl-L-methionine + 2 H2O = methylarsonous acid + [thioredoxin]-disulfide + 3 glutathione + S-adenosyl-L-homocysteine + H(+)</text>
        <dbReference type="Rhea" id="RHEA:69460"/>
        <dbReference type="Rhea" id="RHEA-COMP:10698"/>
        <dbReference type="Rhea" id="RHEA-COMP:10700"/>
        <dbReference type="ChEBI" id="CHEBI:15377"/>
        <dbReference type="ChEBI" id="CHEBI:15378"/>
        <dbReference type="ChEBI" id="CHEBI:17826"/>
        <dbReference type="ChEBI" id="CHEBI:29950"/>
        <dbReference type="ChEBI" id="CHEBI:50058"/>
        <dbReference type="ChEBI" id="CHEBI:57856"/>
        <dbReference type="ChEBI" id="CHEBI:57925"/>
        <dbReference type="ChEBI" id="CHEBI:59789"/>
        <dbReference type="ChEBI" id="CHEBI:183640"/>
        <dbReference type="EC" id="2.1.1.137"/>
    </reaction>
</comment>
<dbReference type="AlphaFoldDB" id="A0A0B4S137"/>
<dbReference type="Gene3D" id="3.40.50.150">
    <property type="entry name" value="Vaccinia Virus protein VP39"/>
    <property type="match status" value="1"/>
</dbReference>
<dbReference type="Proteomes" id="UP000031386">
    <property type="component" value="Chromosome"/>
</dbReference>
<evidence type="ECO:0000256" key="4">
    <source>
        <dbReference type="ARBA" id="ARBA00034521"/>
    </source>
</evidence>
<evidence type="ECO:0000313" key="10">
    <source>
        <dbReference type="EMBL" id="AIZ36214.1"/>
    </source>
</evidence>
<comment type="catalytic activity">
    <reaction evidence="7">
        <text>arsenic triglutathione + 2 [thioredoxin]-dithiol + 2 S-adenosyl-L-methionine + H2O = dimethylarsinous acid + 2 [thioredoxin]-disulfide + 3 glutathione + 2 S-adenosyl-L-homocysteine + 2 H(+)</text>
        <dbReference type="Rhea" id="RHEA:69464"/>
        <dbReference type="Rhea" id="RHEA-COMP:10698"/>
        <dbReference type="Rhea" id="RHEA-COMP:10700"/>
        <dbReference type="ChEBI" id="CHEBI:15377"/>
        <dbReference type="ChEBI" id="CHEBI:15378"/>
        <dbReference type="ChEBI" id="CHEBI:23808"/>
        <dbReference type="ChEBI" id="CHEBI:29950"/>
        <dbReference type="ChEBI" id="CHEBI:50058"/>
        <dbReference type="ChEBI" id="CHEBI:57856"/>
        <dbReference type="ChEBI" id="CHEBI:57925"/>
        <dbReference type="ChEBI" id="CHEBI:59789"/>
        <dbReference type="ChEBI" id="CHEBI:183640"/>
        <dbReference type="EC" id="2.1.1.137"/>
    </reaction>
</comment>
<organism evidence="10 11">
    <name type="scientific">Parvimonas micra</name>
    <dbReference type="NCBI Taxonomy" id="33033"/>
    <lineage>
        <taxon>Bacteria</taxon>
        <taxon>Bacillati</taxon>
        <taxon>Bacillota</taxon>
        <taxon>Tissierellia</taxon>
        <taxon>Tissierellales</taxon>
        <taxon>Peptoniphilaceae</taxon>
        <taxon>Parvimonas</taxon>
    </lineage>
</organism>
<keyword evidence="11" id="KW-1185">Reference proteome</keyword>
<gene>
    <name evidence="10" type="ORF">NW74_02025</name>
</gene>
<dbReference type="InterPro" id="IPR025714">
    <property type="entry name" value="Methyltranfer_dom"/>
</dbReference>
<dbReference type="EMBL" id="CP009761">
    <property type="protein sequence ID" value="AIZ36214.1"/>
    <property type="molecule type" value="Genomic_DNA"/>
</dbReference>
<comment type="catalytic activity">
    <reaction evidence="8">
        <text>arsenic triglutathione + 3 [thioredoxin]-dithiol + 3 S-adenosyl-L-methionine = trimethylarsine + 3 [thioredoxin]-disulfide + 3 glutathione + 3 S-adenosyl-L-homocysteine + 3 H(+)</text>
        <dbReference type="Rhea" id="RHEA:69432"/>
        <dbReference type="Rhea" id="RHEA-COMP:10698"/>
        <dbReference type="Rhea" id="RHEA-COMP:10700"/>
        <dbReference type="ChEBI" id="CHEBI:15378"/>
        <dbReference type="ChEBI" id="CHEBI:27130"/>
        <dbReference type="ChEBI" id="CHEBI:29950"/>
        <dbReference type="ChEBI" id="CHEBI:50058"/>
        <dbReference type="ChEBI" id="CHEBI:57856"/>
        <dbReference type="ChEBI" id="CHEBI:57925"/>
        <dbReference type="ChEBI" id="CHEBI:59789"/>
        <dbReference type="ChEBI" id="CHEBI:183640"/>
        <dbReference type="EC" id="2.1.1.137"/>
    </reaction>
</comment>
<accession>A0A0B4S137</accession>
<dbReference type="OrthoDB" id="9772751at2"/>
<keyword evidence="2" id="KW-0949">S-adenosyl-L-methionine</keyword>
<dbReference type="STRING" id="33033.NW74_02025"/>
<evidence type="ECO:0000256" key="8">
    <source>
        <dbReference type="ARBA" id="ARBA00048428"/>
    </source>
</evidence>
<evidence type="ECO:0000313" key="11">
    <source>
        <dbReference type="Proteomes" id="UP000031386"/>
    </source>
</evidence>
<evidence type="ECO:0000256" key="2">
    <source>
        <dbReference type="ARBA" id="ARBA00022691"/>
    </source>
</evidence>
<evidence type="ECO:0000259" key="9">
    <source>
        <dbReference type="Pfam" id="PF13847"/>
    </source>
</evidence>
<sequence length="194" mass="21511">MKCCNNKKAIDNLYKNIAVNDGLRDSDNSKEIEKKIALSLGYTLEDIENGANLGLGCGNPIQNANLKSGEIVLDLGCGKGMDVFKACKIVGEKGLVIGIDRLSEMIEKANYIREKKGFLNTDFRVSDIDNLKVESDFVDCVISNCVINLCEDKEKVYSEIFRVLKAGGRISISDIVQFNELPSWVKDEPIFYAT</sequence>
<protein>
    <recommendedName>
        <fullName evidence="5">Arsenite methyltransferase</fullName>
        <ecNumber evidence="4">2.1.1.137</ecNumber>
    </recommendedName>
</protein>
<keyword evidence="10" id="KW-0489">Methyltransferase</keyword>
<evidence type="ECO:0000256" key="6">
    <source>
        <dbReference type="ARBA" id="ARBA00047941"/>
    </source>
</evidence>
<dbReference type="KEGG" id="pmic:NW74_02025"/>
<dbReference type="PANTHER" id="PTHR43675">
    <property type="entry name" value="ARSENITE METHYLTRANSFERASE"/>
    <property type="match status" value="1"/>
</dbReference>
<evidence type="ECO:0000256" key="7">
    <source>
        <dbReference type="ARBA" id="ARBA00047943"/>
    </source>
</evidence>
<feature type="domain" description="Methyltransferase" evidence="9">
    <location>
        <begin position="67"/>
        <end position="189"/>
    </location>
</feature>
<proteinExistence type="inferred from homology"/>
<dbReference type="EC" id="2.1.1.137" evidence="4"/>
<dbReference type="SUPFAM" id="SSF53335">
    <property type="entry name" value="S-adenosyl-L-methionine-dependent methyltransferases"/>
    <property type="match status" value="1"/>
</dbReference>
<dbReference type="GO" id="GO:0030791">
    <property type="term" value="F:arsenite methyltransferase activity"/>
    <property type="evidence" value="ECO:0007669"/>
    <property type="project" value="UniProtKB-EC"/>
</dbReference>
<evidence type="ECO:0000256" key="3">
    <source>
        <dbReference type="ARBA" id="ARBA00034487"/>
    </source>
</evidence>
<dbReference type="RefSeq" id="WP_041953626.1">
    <property type="nucleotide sequence ID" value="NZ_CP009761.1"/>
</dbReference>
<keyword evidence="1 10" id="KW-0808">Transferase</keyword>
<evidence type="ECO:0000256" key="1">
    <source>
        <dbReference type="ARBA" id="ARBA00022679"/>
    </source>
</evidence>
<dbReference type="GO" id="GO:0032259">
    <property type="term" value="P:methylation"/>
    <property type="evidence" value="ECO:0007669"/>
    <property type="project" value="UniProtKB-KW"/>
</dbReference>
<dbReference type="InterPro" id="IPR029063">
    <property type="entry name" value="SAM-dependent_MTases_sf"/>
</dbReference>
<dbReference type="InterPro" id="IPR026669">
    <property type="entry name" value="Arsenite_MeTrfase-like"/>
</dbReference>
<dbReference type="CDD" id="cd02440">
    <property type="entry name" value="AdoMet_MTases"/>
    <property type="match status" value="1"/>
</dbReference>
<name>A0A0B4S137_9FIRM</name>
<evidence type="ECO:0000256" key="5">
    <source>
        <dbReference type="ARBA" id="ARBA00034545"/>
    </source>
</evidence>
<comment type="similarity">
    <text evidence="3">Belongs to the methyltransferase superfamily. Arsenite methyltransferase family.</text>
</comment>
<dbReference type="PANTHER" id="PTHR43675:SF8">
    <property type="entry name" value="ARSENITE METHYLTRANSFERASE"/>
    <property type="match status" value="1"/>
</dbReference>
<dbReference type="Pfam" id="PF13847">
    <property type="entry name" value="Methyltransf_31"/>
    <property type="match status" value="1"/>
</dbReference>
<reference evidence="10 11" key="1">
    <citation type="submission" date="2014-10" db="EMBL/GenBank/DDBJ databases">
        <title>Complete genome sequence of Parvimonas micra KCOM 1535 (= ChDC B708).</title>
        <authorList>
            <person name="Kook J.-K."/>
            <person name="Park S.-N."/>
            <person name="Lim Y.K."/>
            <person name="Roh H."/>
        </authorList>
    </citation>
    <scope>NUCLEOTIDE SEQUENCE [LARGE SCALE GENOMIC DNA]</scope>
    <source>
        <strain evidence="11">KCOM 1535 / ChDC B708</strain>
    </source>
</reference>